<accession>A0A6S6W3I3</accession>
<name>A0A6S6W3I3_9PLEO</name>
<gene>
    <name evidence="1" type="ORF">PTTW11_05939</name>
</gene>
<protein>
    <submittedName>
        <fullName evidence="1">Uncharacterized protein</fullName>
    </submittedName>
</protein>
<evidence type="ECO:0000313" key="1">
    <source>
        <dbReference type="EMBL" id="CAE7176121.1"/>
    </source>
</evidence>
<dbReference type="EMBL" id="HG992981">
    <property type="protein sequence ID" value="CAE7176121.1"/>
    <property type="molecule type" value="Genomic_DNA"/>
</dbReference>
<evidence type="ECO:0000313" key="2">
    <source>
        <dbReference type="Proteomes" id="UP000472372"/>
    </source>
</evidence>
<dbReference type="Proteomes" id="UP000472372">
    <property type="component" value="Chromosome 5"/>
</dbReference>
<proteinExistence type="predicted"/>
<reference evidence="1" key="1">
    <citation type="submission" date="2021-02" db="EMBL/GenBank/DDBJ databases">
        <authorList>
            <person name="Syme A R."/>
            <person name="Syme A R."/>
            <person name="Moolhuijzen P."/>
        </authorList>
    </citation>
    <scope>NUCLEOTIDE SEQUENCE</scope>
    <source>
        <strain evidence="1">W1-1</strain>
    </source>
</reference>
<dbReference type="AlphaFoldDB" id="A0A6S6W3I3"/>
<organism evidence="1 2">
    <name type="scientific">Pyrenophora teres f. teres</name>
    <dbReference type="NCBI Taxonomy" id="97479"/>
    <lineage>
        <taxon>Eukaryota</taxon>
        <taxon>Fungi</taxon>
        <taxon>Dikarya</taxon>
        <taxon>Ascomycota</taxon>
        <taxon>Pezizomycotina</taxon>
        <taxon>Dothideomycetes</taxon>
        <taxon>Pleosporomycetidae</taxon>
        <taxon>Pleosporales</taxon>
        <taxon>Pleosporineae</taxon>
        <taxon>Pleosporaceae</taxon>
        <taxon>Pyrenophora</taxon>
    </lineage>
</organism>
<sequence length="364" mass="41260">MTTLQPTSTFPYQPFTPSPTTSYPYFVRPEPVDAQQQPFQPFHMAPQTTTLNAGASAIFGKLRTRSALHIKLLGEDIERLRDFNPGFESEEKESVLRDVGILLQLRSQTAESALAVTKGPEDKLSKVKNKELKKLVEKMRAKKSQFKDYVNVVEDKWREFDTRKTAVGEEGVRYHKDLGLLMQFPAEQRCAVVEKLLGLIQMGVIKEDGGEVLMGRKSFEFYYLKEEKGKWVVAAQEDVAGGERQVEAVGGKVVVAEEVVGVGDKKRKAEDEVFESKKRKAEDEATGSKKRKTENGLEAKSVYRAQKKIKKEDVGKKRREWVPREYVPKANEWKCGKCGRYSLGEWCTKTERGRAVCIGRREGS</sequence>